<protein>
    <submittedName>
        <fullName evidence="9">AI-2E family transporter</fullName>
    </submittedName>
</protein>
<evidence type="ECO:0000313" key="9">
    <source>
        <dbReference type="EMBL" id="HIS48811.1"/>
    </source>
</evidence>
<keyword evidence="5 8" id="KW-0812">Transmembrane</keyword>
<feature type="transmembrane region" description="Helical" evidence="8">
    <location>
        <begin position="12"/>
        <end position="35"/>
    </location>
</feature>
<name>A0A9D1JRZ8_9FIRM</name>
<reference evidence="9" key="2">
    <citation type="journal article" date="2021" name="PeerJ">
        <title>Extensive microbial diversity within the chicken gut microbiome revealed by metagenomics and culture.</title>
        <authorList>
            <person name="Gilroy R."/>
            <person name="Ravi A."/>
            <person name="Getino M."/>
            <person name="Pursley I."/>
            <person name="Horton D.L."/>
            <person name="Alikhan N.F."/>
            <person name="Baker D."/>
            <person name="Gharbi K."/>
            <person name="Hall N."/>
            <person name="Watson M."/>
            <person name="Adriaenssens E.M."/>
            <person name="Foster-Nyarko E."/>
            <person name="Jarju S."/>
            <person name="Secka A."/>
            <person name="Antonio M."/>
            <person name="Oren A."/>
            <person name="Chaudhuri R.R."/>
            <person name="La Ragione R."/>
            <person name="Hildebrand F."/>
            <person name="Pallen M.J."/>
        </authorList>
    </citation>
    <scope>NUCLEOTIDE SEQUENCE</scope>
    <source>
        <strain evidence="9">CHK178-757</strain>
    </source>
</reference>
<comment type="similarity">
    <text evidence="2">Belongs to the autoinducer-2 exporter (AI-2E) (TC 2.A.86) family.</text>
</comment>
<evidence type="ECO:0000256" key="8">
    <source>
        <dbReference type="SAM" id="Phobius"/>
    </source>
</evidence>
<reference evidence="9" key="1">
    <citation type="submission" date="2020-10" db="EMBL/GenBank/DDBJ databases">
        <authorList>
            <person name="Gilroy R."/>
        </authorList>
    </citation>
    <scope>NUCLEOTIDE SEQUENCE</scope>
    <source>
        <strain evidence="9">CHK178-757</strain>
    </source>
</reference>
<dbReference type="Proteomes" id="UP000823927">
    <property type="component" value="Unassembled WGS sequence"/>
</dbReference>
<dbReference type="GO" id="GO:0055085">
    <property type="term" value="P:transmembrane transport"/>
    <property type="evidence" value="ECO:0007669"/>
    <property type="project" value="TreeGrafter"/>
</dbReference>
<keyword evidence="6 8" id="KW-1133">Transmembrane helix</keyword>
<evidence type="ECO:0000256" key="1">
    <source>
        <dbReference type="ARBA" id="ARBA00004651"/>
    </source>
</evidence>
<evidence type="ECO:0000256" key="2">
    <source>
        <dbReference type="ARBA" id="ARBA00009773"/>
    </source>
</evidence>
<feature type="transmembrane region" description="Helical" evidence="8">
    <location>
        <begin position="244"/>
        <end position="263"/>
    </location>
</feature>
<comment type="subcellular location">
    <subcellularLocation>
        <location evidence="1">Cell membrane</location>
        <topology evidence="1">Multi-pass membrane protein</topology>
    </subcellularLocation>
</comment>
<evidence type="ECO:0000256" key="6">
    <source>
        <dbReference type="ARBA" id="ARBA00022989"/>
    </source>
</evidence>
<organism evidence="9 10">
    <name type="scientific">Candidatus Scybalocola faecigallinarum</name>
    <dbReference type="NCBI Taxonomy" id="2840941"/>
    <lineage>
        <taxon>Bacteria</taxon>
        <taxon>Bacillati</taxon>
        <taxon>Bacillota</taxon>
        <taxon>Clostridia</taxon>
        <taxon>Lachnospirales</taxon>
        <taxon>Lachnospiraceae</taxon>
        <taxon>Lachnospiraceae incertae sedis</taxon>
        <taxon>Candidatus Scybalocola (ex Gilroy et al. 2021)</taxon>
    </lineage>
</organism>
<feature type="transmembrane region" description="Helical" evidence="8">
    <location>
        <begin position="84"/>
        <end position="106"/>
    </location>
</feature>
<dbReference type="PANTHER" id="PTHR21716">
    <property type="entry name" value="TRANSMEMBRANE PROTEIN"/>
    <property type="match status" value="1"/>
</dbReference>
<sequence length="328" mass="36247">MKLDKEDLKKIRHLILFAIIAQAIISNISLIFQGLTVLWDIVFPFVLGGAIAFVLNVPMRALENRIFHGRRLSGNKVAQKIARPVSLVLTIILVLGVILAVLFIVIPELGRTLQSLVTAIQNFIPLAEQTLEGLSVNNQSLESWMEQYNINIDEMLEKLSAYIQSYAGNIVDFTVSAVKSLVNGVANFVIAFVFSCYILMQKEKLLRQAKKILYAYLSEKHADGCVEICSLTARSFSNFLTGQCVEALQAIGFVVLFLVLQQIEGNFIYPKVVGNSVGLPSIWVLACVTIGGKLMGVVGMLIFIPIASVVYSLLRTSVNRRLARKNSV</sequence>
<evidence type="ECO:0000256" key="3">
    <source>
        <dbReference type="ARBA" id="ARBA00022448"/>
    </source>
</evidence>
<evidence type="ECO:0000256" key="7">
    <source>
        <dbReference type="ARBA" id="ARBA00023136"/>
    </source>
</evidence>
<keyword evidence="3" id="KW-0813">Transport</keyword>
<comment type="caution">
    <text evidence="9">The sequence shown here is derived from an EMBL/GenBank/DDBJ whole genome shotgun (WGS) entry which is preliminary data.</text>
</comment>
<evidence type="ECO:0000256" key="5">
    <source>
        <dbReference type="ARBA" id="ARBA00022692"/>
    </source>
</evidence>
<dbReference type="PANTHER" id="PTHR21716:SF53">
    <property type="entry name" value="PERMEASE PERM-RELATED"/>
    <property type="match status" value="1"/>
</dbReference>
<feature type="transmembrane region" description="Helical" evidence="8">
    <location>
        <begin position="181"/>
        <end position="200"/>
    </location>
</feature>
<dbReference type="EMBL" id="DVIT01000064">
    <property type="protein sequence ID" value="HIS48811.1"/>
    <property type="molecule type" value="Genomic_DNA"/>
</dbReference>
<accession>A0A9D1JRZ8</accession>
<dbReference type="AlphaFoldDB" id="A0A9D1JRZ8"/>
<feature type="transmembrane region" description="Helical" evidence="8">
    <location>
        <begin position="283"/>
        <end position="314"/>
    </location>
</feature>
<evidence type="ECO:0000313" key="10">
    <source>
        <dbReference type="Proteomes" id="UP000823927"/>
    </source>
</evidence>
<dbReference type="InterPro" id="IPR002549">
    <property type="entry name" value="AI-2E-like"/>
</dbReference>
<dbReference type="GO" id="GO:0005886">
    <property type="term" value="C:plasma membrane"/>
    <property type="evidence" value="ECO:0007669"/>
    <property type="project" value="UniProtKB-SubCell"/>
</dbReference>
<feature type="transmembrane region" description="Helical" evidence="8">
    <location>
        <begin position="41"/>
        <end position="63"/>
    </location>
</feature>
<evidence type="ECO:0000256" key="4">
    <source>
        <dbReference type="ARBA" id="ARBA00022475"/>
    </source>
</evidence>
<dbReference type="Pfam" id="PF01594">
    <property type="entry name" value="AI-2E_transport"/>
    <property type="match status" value="2"/>
</dbReference>
<keyword evidence="7 8" id="KW-0472">Membrane</keyword>
<proteinExistence type="inferred from homology"/>
<gene>
    <name evidence="9" type="ORF">IAB46_14920</name>
</gene>
<keyword evidence="4" id="KW-1003">Cell membrane</keyword>